<protein>
    <recommendedName>
        <fullName evidence="2">PD-(D/E)XK nuclease-like domain-containing protein</fullName>
    </recommendedName>
</protein>
<keyword evidence="4" id="KW-1185">Reference proteome</keyword>
<evidence type="ECO:0000313" key="3">
    <source>
        <dbReference type="EMBL" id="KAK0654950.1"/>
    </source>
</evidence>
<reference evidence="3" key="1">
    <citation type="submission" date="2023-06" db="EMBL/GenBank/DDBJ databases">
        <title>Genome-scale phylogeny and comparative genomics of the fungal order Sordariales.</title>
        <authorList>
            <consortium name="Lawrence Berkeley National Laboratory"/>
            <person name="Hensen N."/>
            <person name="Bonometti L."/>
            <person name="Westerberg I."/>
            <person name="Brannstrom I.O."/>
            <person name="Guillou S."/>
            <person name="Cros-Aarteil S."/>
            <person name="Calhoun S."/>
            <person name="Haridas S."/>
            <person name="Kuo A."/>
            <person name="Mondo S."/>
            <person name="Pangilinan J."/>
            <person name="Riley R."/>
            <person name="Labutti K."/>
            <person name="Andreopoulos B."/>
            <person name="Lipzen A."/>
            <person name="Chen C."/>
            <person name="Yanf M."/>
            <person name="Daum C."/>
            <person name="Ng V."/>
            <person name="Clum A."/>
            <person name="Steindorff A."/>
            <person name="Ohm R."/>
            <person name="Martin F."/>
            <person name="Silar P."/>
            <person name="Natvig D."/>
            <person name="Lalanne C."/>
            <person name="Gautier V."/>
            <person name="Ament-Velasquez S.L."/>
            <person name="Kruys A."/>
            <person name="Hutchinson M.I."/>
            <person name="Powell A.J."/>
            <person name="Barry K."/>
            <person name="Miller A.N."/>
            <person name="Grigoriev I.V."/>
            <person name="Debuchy R."/>
            <person name="Gladieux P."/>
            <person name="Thoren M.H."/>
            <person name="Johannesson H."/>
        </authorList>
    </citation>
    <scope>NUCLEOTIDE SEQUENCE</scope>
    <source>
        <strain evidence="3">SMH2532-1</strain>
    </source>
</reference>
<name>A0AA40CX98_9PEZI</name>
<accession>A0AA40CX98</accession>
<organism evidence="3 4">
    <name type="scientific">Cercophora newfieldiana</name>
    <dbReference type="NCBI Taxonomy" id="92897"/>
    <lineage>
        <taxon>Eukaryota</taxon>
        <taxon>Fungi</taxon>
        <taxon>Dikarya</taxon>
        <taxon>Ascomycota</taxon>
        <taxon>Pezizomycotina</taxon>
        <taxon>Sordariomycetes</taxon>
        <taxon>Sordariomycetidae</taxon>
        <taxon>Sordariales</taxon>
        <taxon>Lasiosphaeriaceae</taxon>
        <taxon>Cercophora</taxon>
    </lineage>
</organism>
<dbReference type="EMBL" id="JAULSV010000001">
    <property type="protein sequence ID" value="KAK0654950.1"/>
    <property type="molecule type" value="Genomic_DNA"/>
</dbReference>
<feature type="compositionally biased region" description="Low complexity" evidence="1">
    <location>
        <begin position="1"/>
        <end position="15"/>
    </location>
</feature>
<dbReference type="Proteomes" id="UP001174936">
    <property type="component" value="Unassembled WGS sequence"/>
</dbReference>
<sequence length="334" mass="36751">MSSGHASSGSASRRSSPTKRLLSLGLGDDGVIPRMLSTDAEGLPPQLRDLMGDFELISRGAAAISSAHKDEIKALVRVPDWMFASPDERDMLGPTPPITAVKAVLSWSRHCHETFAHEHAWNCAVHFPLLSLALYGGSARTNQFLGFDPCTTASIIETYLPNRAGAKKIDFCISIDPTGASDPGAAESIETLRKALPLHSVNHTDLAALQSRPIAISIETKRTGQSDEEAALQIGTWQAAQWNLLTHLVNLWTTEQPSLPFLPAVIIHGHEWRLAATTREGKKTIIWTDYPFGSTRDVMGIYQIIMGLQRLNRFVTDTFWPWYRAYVLGLNNEA</sequence>
<evidence type="ECO:0000256" key="1">
    <source>
        <dbReference type="SAM" id="MobiDB-lite"/>
    </source>
</evidence>
<evidence type="ECO:0000259" key="2">
    <source>
        <dbReference type="Pfam" id="PF20516"/>
    </source>
</evidence>
<comment type="caution">
    <text evidence="3">The sequence shown here is derived from an EMBL/GenBank/DDBJ whole genome shotgun (WGS) entry which is preliminary data.</text>
</comment>
<gene>
    <name evidence="3" type="ORF">B0T16DRAFT_317599</name>
</gene>
<dbReference type="AlphaFoldDB" id="A0AA40CX98"/>
<proteinExistence type="predicted"/>
<dbReference type="Pfam" id="PF20516">
    <property type="entry name" value="PDDEXK_12"/>
    <property type="match status" value="1"/>
</dbReference>
<feature type="region of interest" description="Disordered" evidence="1">
    <location>
        <begin position="1"/>
        <end position="20"/>
    </location>
</feature>
<feature type="domain" description="PD-(D/E)XK nuclease-like" evidence="2">
    <location>
        <begin position="80"/>
        <end position="320"/>
    </location>
</feature>
<evidence type="ECO:0000313" key="4">
    <source>
        <dbReference type="Proteomes" id="UP001174936"/>
    </source>
</evidence>
<dbReference type="InterPro" id="IPR046797">
    <property type="entry name" value="PDDEXK_12"/>
</dbReference>